<keyword evidence="4" id="KW-1185">Reference proteome</keyword>
<reference evidence="3" key="1">
    <citation type="submission" date="2014-02" db="EMBL/GenBank/DDBJ databases">
        <title>Expanding our view of genomic diversity in Candidatus Accumulibacter clades.</title>
        <authorList>
            <person name="Skennerton C.T."/>
            <person name="Barr J.J."/>
            <person name="Slater F.R."/>
            <person name="Bond P.L."/>
            <person name="Tyson G.W."/>
        </authorList>
    </citation>
    <scope>NUCLEOTIDE SEQUENCE [LARGE SCALE GENOMIC DNA]</scope>
</reference>
<accession>A0A011PQM4</accession>
<dbReference type="EMBL" id="JFAX01000004">
    <property type="protein sequence ID" value="EXI68624.1"/>
    <property type="molecule type" value="Genomic_DNA"/>
</dbReference>
<dbReference type="PATRIC" id="fig|1454001.3.peg.1074"/>
<dbReference type="PANTHER" id="PTHR46268">
    <property type="entry name" value="STRESS RESPONSE PROTEIN NHAX"/>
    <property type="match status" value="1"/>
</dbReference>
<dbReference type="Gene3D" id="3.40.50.620">
    <property type="entry name" value="HUPs"/>
    <property type="match status" value="1"/>
</dbReference>
<evidence type="ECO:0000259" key="2">
    <source>
        <dbReference type="Pfam" id="PF00582"/>
    </source>
</evidence>
<dbReference type="InterPro" id="IPR014729">
    <property type="entry name" value="Rossmann-like_a/b/a_fold"/>
</dbReference>
<evidence type="ECO:0000313" key="4">
    <source>
        <dbReference type="Proteomes" id="UP000020218"/>
    </source>
</evidence>
<dbReference type="Pfam" id="PF00582">
    <property type="entry name" value="Usp"/>
    <property type="match status" value="1"/>
</dbReference>
<name>A0A011PQM4_9PROT</name>
<dbReference type="InterPro" id="IPR006016">
    <property type="entry name" value="UspA"/>
</dbReference>
<dbReference type="PANTHER" id="PTHR46268:SF6">
    <property type="entry name" value="UNIVERSAL STRESS PROTEIN UP12"/>
    <property type="match status" value="1"/>
</dbReference>
<dbReference type="Proteomes" id="UP000020218">
    <property type="component" value="Unassembled WGS sequence"/>
</dbReference>
<dbReference type="InterPro" id="IPR006015">
    <property type="entry name" value="Universal_stress_UspA"/>
</dbReference>
<dbReference type="PRINTS" id="PR01438">
    <property type="entry name" value="UNVRSLSTRESS"/>
</dbReference>
<evidence type="ECO:0000256" key="1">
    <source>
        <dbReference type="ARBA" id="ARBA00008791"/>
    </source>
</evidence>
<comment type="similarity">
    <text evidence="1">Belongs to the universal stress protein A family.</text>
</comment>
<proteinExistence type="inferred from homology"/>
<comment type="caution">
    <text evidence="3">The sequence shown here is derived from an EMBL/GenBank/DDBJ whole genome shotgun (WGS) entry which is preliminary data.</text>
</comment>
<dbReference type="AlphaFoldDB" id="A0A011PQM4"/>
<gene>
    <name evidence="3" type="ORF">AW08_00936</name>
</gene>
<feature type="domain" description="UspA" evidence="2">
    <location>
        <begin position="1"/>
        <end position="141"/>
    </location>
</feature>
<sequence>MRKALVPVDGSAAAHRAVRHIVSLASVHPALEAVLLNVQPEVDTWSVRRVLKKEEVEAIEESHGGDILQADRQVLKAAGIAFTPIVEIGPPAETIARIARETGCDAIVMGTRGLGAVSSIVLGSVSSRVLHLSDLPVTLVK</sequence>
<dbReference type="STRING" id="1454001.AW08_00936"/>
<organism evidence="3 4">
    <name type="scientific">Candidatus Accumulibacter adjunctus</name>
    <dbReference type="NCBI Taxonomy" id="1454001"/>
    <lineage>
        <taxon>Bacteria</taxon>
        <taxon>Pseudomonadati</taxon>
        <taxon>Pseudomonadota</taxon>
        <taxon>Betaproteobacteria</taxon>
        <taxon>Candidatus Accumulibacter</taxon>
    </lineage>
</organism>
<dbReference type="CDD" id="cd00293">
    <property type="entry name" value="USP-like"/>
    <property type="match status" value="1"/>
</dbReference>
<dbReference type="SUPFAM" id="SSF52402">
    <property type="entry name" value="Adenine nucleotide alpha hydrolases-like"/>
    <property type="match status" value="1"/>
</dbReference>
<protein>
    <submittedName>
        <fullName evidence="3">Universal stress protein</fullName>
    </submittedName>
</protein>
<evidence type="ECO:0000313" key="3">
    <source>
        <dbReference type="EMBL" id="EXI68624.1"/>
    </source>
</evidence>